<feature type="region of interest" description="Disordered" evidence="1">
    <location>
        <begin position="417"/>
        <end position="462"/>
    </location>
</feature>
<name>A0A3S4ZPW9_9PLAT</name>
<reference evidence="2" key="1">
    <citation type="submission" date="2018-11" db="EMBL/GenBank/DDBJ databases">
        <authorList>
            <consortium name="Pathogen Informatics"/>
        </authorList>
    </citation>
    <scope>NUCLEOTIDE SEQUENCE</scope>
</reference>
<dbReference type="Proteomes" id="UP000784294">
    <property type="component" value="Unassembled WGS sequence"/>
</dbReference>
<proteinExistence type="predicted"/>
<keyword evidence="3" id="KW-1185">Reference proteome</keyword>
<evidence type="ECO:0000256" key="1">
    <source>
        <dbReference type="SAM" id="MobiDB-lite"/>
    </source>
</evidence>
<protein>
    <submittedName>
        <fullName evidence="2">Uncharacterized protein</fullName>
    </submittedName>
</protein>
<feature type="compositionally biased region" description="Polar residues" evidence="1">
    <location>
        <begin position="376"/>
        <end position="399"/>
    </location>
</feature>
<feature type="region of interest" description="Disordered" evidence="1">
    <location>
        <begin position="283"/>
        <end position="400"/>
    </location>
</feature>
<dbReference type="EMBL" id="CAAALY010030237">
    <property type="protein sequence ID" value="VEL16882.1"/>
    <property type="molecule type" value="Genomic_DNA"/>
</dbReference>
<evidence type="ECO:0000313" key="2">
    <source>
        <dbReference type="EMBL" id="VEL16882.1"/>
    </source>
</evidence>
<feature type="compositionally biased region" description="Basic and acidic residues" evidence="1">
    <location>
        <begin position="334"/>
        <end position="373"/>
    </location>
</feature>
<dbReference type="AlphaFoldDB" id="A0A3S4ZPW9"/>
<feature type="compositionally biased region" description="Basic and acidic residues" evidence="1">
    <location>
        <begin position="283"/>
        <end position="294"/>
    </location>
</feature>
<comment type="caution">
    <text evidence="2">The sequence shown here is derived from an EMBL/GenBank/DDBJ whole genome shotgun (WGS) entry which is preliminary data.</text>
</comment>
<feature type="region of interest" description="Disordered" evidence="1">
    <location>
        <begin position="569"/>
        <end position="596"/>
    </location>
</feature>
<organism evidence="2 3">
    <name type="scientific">Protopolystoma xenopodis</name>
    <dbReference type="NCBI Taxonomy" id="117903"/>
    <lineage>
        <taxon>Eukaryota</taxon>
        <taxon>Metazoa</taxon>
        <taxon>Spiralia</taxon>
        <taxon>Lophotrochozoa</taxon>
        <taxon>Platyhelminthes</taxon>
        <taxon>Monogenea</taxon>
        <taxon>Polyopisthocotylea</taxon>
        <taxon>Polystomatidea</taxon>
        <taxon>Polystomatidae</taxon>
        <taxon>Protopolystoma</taxon>
    </lineage>
</organism>
<feature type="compositionally biased region" description="Low complexity" evidence="1">
    <location>
        <begin position="426"/>
        <end position="438"/>
    </location>
</feature>
<evidence type="ECO:0000313" key="3">
    <source>
        <dbReference type="Proteomes" id="UP000784294"/>
    </source>
</evidence>
<gene>
    <name evidence="2" type="ORF">PXEA_LOCUS10322</name>
</gene>
<sequence>MNYVEGKRLRLDSEGNSSEAGYTGSIAFANSTYYLPYLAHAASLSYPMLSRPRSKPTTLARKSNFYSRATRSPLRNHPVEGQVASVAEVSINADVDSKMTASQALQFASLALPSPSFSLVNISSHGTPNDHLPAHTALSSDNLTNTDSDHSISNNPASKINIKLNSSQNTVTTRPEDFRRTEVAATATAAAEAAAAVAASSTSGSGPKRTTFEQLELADLAEQVLPAGPRLEDQDCRELERRLMELLEEDEELTRKKQILTELALREAEVARKRQELHRLERNLKSARRLKQDDLATESSTSRQNKRDNPNPGLHEMAGKQMCQRTGQPGPAPVREHLSNRTDKINQEVKSTRDLTDESSSRKEKADCDDRLRGMKSQQHNQPGSVGSPESQLCNNPVDSSLEGENELLILSIANSDTESLEEKQSVSNTNTDTTSSDALSPISAARNSDKPRSEASSILMHSRSLRTRQNGLPLLSLRVAGSSVGLASGALAHYSRPPALMSLHLPVASRHPRPATSLIVTPPIQPTQHSPVDRPPVSISYYVPPEAKRPVPGPRNLIDTLSYNRELFTGPKTEPTTSIPMPGRHTSLLGPPKLP</sequence>
<accession>A0A3S4ZPW9</accession>